<evidence type="ECO:0000313" key="2">
    <source>
        <dbReference type="Proteomes" id="UP000198287"/>
    </source>
</evidence>
<proteinExistence type="predicted"/>
<dbReference type="EMBL" id="LNIX01000001">
    <property type="protein sequence ID" value="OXA64569.1"/>
    <property type="molecule type" value="Genomic_DNA"/>
</dbReference>
<sequence length="204" mass="22389">MYNFAPHLLITWSNLFHSTTQRRTHKNCFIFHTEFHICKFIMNQFAKVALLLLTATACHGSPSLVRTIAAPFSSSGVSPLGVVTPTTRCGGVGTQRQLRISDCEGFCELQPGKVYNCENDFIPSSPSESLSLMVEVCTNAGFCIVILQVELPNSSVQPGFLYTAKYSIVPNDILTGQTVTFKASLYQTRGSLVEICVSSLIKIL</sequence>
<accession>A0A226F469</accession>
<dbReference type="OrthoDB" id="8293118at2759"/>
<organism evidence="1 2">
    <name type="scientific">Folsomia candida</name>
    <name type="common">Springtail</name>
    <dbReference type="NCBI Taxonomy" id="158441"/>
    <lineage>
        <taxon>Eukaryota</taxon>
        <taxon>Metazoa</taxon>
        <taxon>Ecdysozoa</taxon>
        <taxon>Arthropoda</taxon>
        <taxon>Hexapoda</taxon>
        <taxon>Collembola</taxon>
        <taxon>Entomobryomorpha</taxon>
        <taxon>Isotomoidea</taxon>
        <taxon>Isotomidae</taxon>
        <taxon>Proisotominae</taxon>
        <taxon>Folsomia</taxon>
    </lineage>
</organism>
<name>A0A226F469_FOLCA</name>
<evidence type="ECO:0000313" key="1">
    <source>
        <dbReference type="EMBL" id="OXA64569.1"/>
    </source>
</evidence>
<keyword evidence="2" id="KW-1185">Reference proteome</keyword>
<dbReference type="Proteomes" id="UP000198287">
    <property type="component" value="Unassembled WGS sequence"/>
</dbReference>
<comment type="caution">
    <text evidence="1">The sequence shown here is derived from an EMBL/GenBank/DDBJ whole genome shotgun (WGS) entry which is preliminary data.</text>
</comment>
<protein>
    <submittedName>
        <fullName evidence="1">Uncharacterized protein</fullName>
    </submittedName>
</protein>
<reference evidence="1 2" key="1">
    <citation type="submission" date="2015-12" db="EMBL/GenBank/DDBJ databases">
        <title>The genome of Folsomia candida.</title>
        <authorList>
            <person name="Faddeeva A."/>
            <person name="Derks M.F."/>
            <person name="Anvar Y."/>
            <person name="Smit S."/>
            <person name="Van Straalen N."/>
            <person name="Roelofs D."/>
        </authorList>
    </citation>
    <scope>NUCLEOTIDE SEQUENCE [LARGE SCALE GENOMIC DNA]</scope>
    <source>
        <strain evidence="1 2">VU population</strain>
        <tissue evidence="1">Whole body</tissue>
    </source>
</reference>
<dbReference type="AlphaFoldDB" id="A0A226F469"/>
<gene>
    <name evidence="1" type="ORF">Fcan01_01470</name>
</gene>